<dbReference type="PANTHER" id="PTHR40572">
    <property type="entry name" value="PROTEIN BAX"/>
    <property type="match status" value="1"/>
</dbReference>
<comment type="caution">
    <text evidence="2">The sequence shown here is derived from an EMBL/GenBank/DDBJ whole genome shotgun (WGS) entry which is preliminary data.</text>
</comment>
<dbReference type="RefSeq" id="WP_107184410.1">
    <property type="nucleotide sequence ID" value="NZ_JAWQGC010000003.1"/>
</dbReference>
<dbReference type="AlphaFoldDB" id="A0A2T3KYY7"/>
<dbReference type="Gene3D" id="1.10.530.10">
    <property type="match status" value="1"/>
</dbReference>
<dbReference type="InterPro" id="IPR053195">
    <property type="entry name" value="Bax-like"/>
</dbReference>
<dbReference type="Proteomes" id="UP000240530">
    <property type="component" value="Unassembled WGS sequence"/>
</dbReference>
<dbReference type="InterPro" id="IPR002901">
    <property type="entry name" value="MGlyc_endo_b_GlcNAc-like_dom"/>
</dbReference>
<feature type="domain" description="Mannosyl-glycoprotein endo-beta-N-acetylglucosamidase-like" evidence="1">
    <location>
        <begin position="118"/>
        <end position="251"/>
    </location>
</feature>
<name>A0A2T3KYY7_PHOLD</name>
<organism evidence="2 3">
    <name type="scientific">Photobacterium leiognathi subsp. mandapamensis</name>
    <name type="common">Photobacterium mandapamensis</name>
    <dbReference type="NCBI Taxonomy" id="48408"/>
    <lineage>
        <taxon>Bacteria</taxon>
        <taxon>Pseudomonadati</taxon>
        <taxon>Pseudomonadota</taxon>
        <taxon>Gammaproteobacteria</taxon>
        <taxon>Vibrionales</taxon>
        <taxon>Vibrionaceae</taxon>
        <taxon>Photobacterium</taxon>
    </lineage>
</organism>
<accession>A0A2T3KYY7</accession>
<evidence type="ECO:0000313" key="2">
    <source>
        <dbReference type="EMBL" id="PSV13020.1"/>
    </source>
</evidence>
<reference evidence="2 3" key="1">
    <citation type="submission" date="2018-03" db="EMBL/GenBank/DDBJ databases">
        <title>Whole genome sequencing of Histamine producing bacteria.</title>
        <authorList>
            <person name="Butler K."/>
        </authorList>
    </citation>
    <scope>NUCLEOTIDE SEQUENCE [LARGE SCALE GENOMIC DNA]</scope>
    <source>
        <strain evidence="2 3">Res.4.1</strain>
    </source>
</reference>
<sequence length="259" mass="29585">MTKLKPFIILLTVLILFGFLWTGKQLLDNGINTDNQFHPPKRPQFGSIININDKKKAFFDYLTPFVEEANKQILLDRQVLEELSQDPSKIDPDSHFIENLSEEYDLAIPKDGITSEWLNELLKRVNIIPTQLVLAQSAMESSWGTSRFALEGNGFFGQWCFTKGCGIPPHNLDPEHYHEVQSFPTVYAAVKAYFDNINTNDAYAELRTIRAKLQANHEKITADALAHGLLNYSQIGHQYIQQVLELIKTNQQFMPETTT</sequence>
<proteinExistence type="predicted"/>
<dbReference type="Pfam" id="PF01832">
    <property type="entry name" value="Glucosaminidase"/>
    <property type="match status" value="1"/>
</dbReference>
<dbReference type="GO" id="GO:0004040">
    <property type="term" value="F:amidase activity"/>
    <property type="evidence" value="ECO:0007669"/>
    <property type="project" value="InterPro"/>
</dbReference>
<dbReference type="EMBL" id="PYNS01000002">
    <property type="protein sequence ID" value="PSV13020.1"/>
    <property type="molecule type" value="Genomic_DNA"/>
</dbReference>
<dbReference type="PANTHER" id="PTHR40572:SF1">
    <property type="entry name" value="PROTEIN BAX"/>
    <property type="match status" value="1"/>
</dbReference>
<evidence type="ECO:0000313" key="3">
    <source>
        <dbReference type="Proteomes" id="UP000240530"/>
    </source>
</evidence>
<gene>
    <name evidence="2" type="ORF">C0W93_04705</name>
</gene>
<protein>
    <submittedName>
        <fullName evidence="2">Glucosaminidase</fullName>
    </submittedName>
</protein>
<evidence type="ECO:0000259" key="1">
    <source>
        <dbReference type="Pfam" id="PF01832"/>
    </source>
</evidence>